<dbReference type="Pfam" id="PF03469">
    <property type="entry name" value="XH"/>
    <property type="match status" value="1"/>
</dbReference>
<organism evidence="3 4">
    <name type="scientific">Eruca vesicaria subsp. sativa</name>
    <name type="common">Garden rocket</name>
    <name type="synonym">Eruca sativa</name>
    <dbReference type="NCBI Taxonomy" id="29727"/>
    <lineage>
        <taxon>Eukaryota</taxon>
        <taxon>Viridiplantae</taxon>
        <taxon>Streptophyta</taxon>
        <taxon>Embryophyta</taxon>
        <taxon>Tracheophyta</taxon>
        <taxon>Spermatophyta</taxon>
        <taxon>Magnoliopsida</taxon>
        <taxon>eudicotyledons</taxon>
        <taxon>Gunneridae</taxon>
        <taxon>Pentapetalae</taxon>
        <taxon>rosids</taxon>
        <taxon>malvids</taxon>
        <taxon>Brassicales</taxon>
        <taxon>Brassicaceae</taxon>
        <taxon>Brassiceae</taxon>
        <taxon>Eruca</taxon>
    </lineage>
</organism>
<proteinExistence type="predicted"/>
<reference evidence="3 4" key="1">
    <citation type="submission" date="2022-03" db="EMBL/GenBank/DDBJ databases">
        <authorList>
            <person name="Macdonald S."/>
            <person name="Ahmed S."/>
            <person name="Newling K."/>
        </authorList>
    </citation>
    <scope>NUCLEOTIDE SEQUENCE [LARGE SCALE GENOMIC DNA]</scope>
</reference>
<name>A0ABC8JJ63_ERUVS</name>
<comment type="caution">
    <text evidence="3">The sequence shown here is derived from an EMBL/GenBank/DDBJ whole genome shotgun (WGS) entry which is preliminary data.</text>
</comment>
<dbReference type="EMBL" id="CAKOAT010112932">
    <property type="protein sequence ID" value="CAH8330231.1"/>
    <property type="molecule type" value="Genomic_DNA"/>
</dbReference>
<keyword evidence="4" id="KW-1185">Reference proteome</keyword>
<keyword evidence="1" id="KW-0175">Coiled coil</keyword>
<dbReference type="InterPro" id="IPR045177">
    <property type="entry name" value="FDM1-5/IDN2"/>
</dbReference>
<dbReference type="PANTHER" id="PTHR21596">
    <property type="entry name" value="RIBONUCLEASE P SUBUNIT P38"/>
    <property type="match status" value="1"/>
</dbReference>
<gene>
    <name evidence="3" type="ORF">ERUC_LOCUS11911</name>
</gene>
<evidence type="ECO:0000259" key="2">
    <source>
        <dbReference type="Pfam" id="PF03469"/>
    </source>
</evidence>
<dbReference type="InterPro" id="IPR005379">
    <property type="entry name" value="FDM1-5/IDN2_XH"/>
</dbReference>
<feature type="coiled-coil region" evidence="1">
    <location>
        <begin position="4"/>
        <end position="31"/>
    </location>
</feature>
<dbReference type="Proteomes" id="UP001642260">
    <property type="component" value="Unassembled WGS sequence"/>
</dbReference>
<dbReference type="PANTHER" id="PTHR21596:SF81">
    <property type="entry name" value="FACTOR OF DNA METHYLATION 1-5_IDN2 DOMAIN-CONTAINING PROTEIN"/>
    <property type="match status" value="1"/>
</dbReference>
<evidence type="ECO:0000256" key="1">
    <source>
        <dbReference type="SAM" id="Coils"/>
    </source>
</evidence>
<accession>A0ABC8JJ63</accession>
<evidence type="ECO:0000313" key="4">
    <source>
        <dbReference type="Proteomes" id="UP001642260"/>
    </source>
</evidence>
<evidence type="ECO:0000313" key="3">
    <source>
        <dbReference type="EMBL" id="CAH8330231.1"/>
    </source>
</evidence>
<feature type="domain" description="Factor of DNA methylation 1-5/IDN2" evidence="2">
    <location>
        <begin position="99"/>
        <end position="205"/>
    </location>
</feature>
<sequence>MDAVHELQRKINDYERKRFHYERKISRLEDDLFQRDQEIIRAKFTILQALPGLNTPENGPLVDIVRVPGYLDPKMFETACLKACLNNPSDGREGESTRKDRAILDAETLCNEWRSKTSNGLWRLYTEVPEQGGEEDNWIQVEAEDLLDVKEKYGEELYKAIKIAWTESKEGRRTGVQLKPWDYEAGREKTLTELLVPLREQIQFLTMKTSEEGK</sequence>
<dbReference type="AlphaFoldDB" id="A0ABC8JJ63"/>
<protein>
    <recommendedName>
        <fullName evidence="2">Factor of DNA methylation 1-5/IDN2 domain-containing protein</fullName>
    </recommendedName>
</protein>